<dbReference type="Proteomes" id="UP001320706">
    <property type="component" value="Unassembled WGS sequence"/>
</dbReference>
<proteinExistence type="predicted"/>
<gene>
    <name evidence="1" type="ORF">M8818_003981</name>
</gene>
<keyword evidence="2" id="KW-1185">Reference proteome</keyword>
<sequence length="118" mass="13541">MWLRVPDDSCREHPTTWNSATLSPTFGEARACGLSNMYVPGWTMPCRPVSPLDEGERFRLYRPTYPFVGLAYVLYSSHRVPRRGRGGGPRGPRRDERPPRREDFPRDGVQKKVPLILS</sequence>
<name>A0ACC3SF58_9PEZI</name>
<evidence type="ECO:0000313" key="1">
    <source>
        <dbReference type="EMBL" id="KAK8209017.1"/>
    </source>
</evidence>
<dbReference type="EMBL" id="JAMKPW020000018">
    <property type="protein sequence ID" value="KAK8209017.1"/>
    <property type="molecule type" value="Genomic_DNA"/>
</dbReference>
<evidence type="ECO:0000313" key="2">
    <source>
        <dbReference type="Proteomes" id="UP001320706"/>
    </source>
</evidence>
<protein>
    <submittedName>
        <fullName evidence="1">Uncharacterized protein</fullName>
    </submittedName>
</protein>
<reference evidence="1" key="1">
    <citation type="submission" date="2024-02" db="EMBL/GenBank/DDBJ databases">
        <title>Metagenome Assembled Genome of Zalaria obscura JY119.</title>
        <authorList>
            <person name="Vighnesh L."/>
            <person name="Jagadeeshwari U."/>
            <person name="Venkata Ramana C."/>
            <person name="Sasikala C."/>
        </authorList>
    </citation>
    <scope>NUCLEOTIDE SEQUENCE</scope>
    <source>
        <strain evidence="1">JY119</strain>
    </source>
</reference>
<comment type="caution">
    <text evidence="1">The sequence shown here is derived from an EMBL/GenBank/DDBJ whole genome shotgun (WGS) entry which is preliminary data.</text>
</comment>
<accession>A0ACC3SF58</accession>
<organism evidence="1 2">
    <name type="scientific">Zalaria obscura</name>
    <dbReference type="NCBI Taxonomy" id="2024903"/>
    <lineage>
        <taxon>Eukaryota</taxon>
        <taxon>Fungi</taxon>
        <taxon>Dikarya</taxon>
        <taxon>Ascomycota</taxon>
        <taxon>Pezizomycotina</taxon>
        <taxon>Dothideomycetes</taxon>
        <taxon>Dothideomycetidae</taxon>
        <taxon>Dothideales</taxon>
        <taxon>Zalariaceae</taxon>
        <taxon>Zalaria</taxon>
    </lineage>
</organism>